<dbReference type="STRING" id="500610.SAMN02799615_00685"/>
<keyword evidence="7" id="KW-1185">Reference proteome</keyword>
<evidence type="ECO:0000256" key="4">
    <source>
        <dbReference type="SAM" id="SignalP"/>
    </source>
</evidence>
<feature type="domain" description="Pectinesterase catalytic" evidence="5">
    <location>
        <begin position="36"/>
        <end position="310"/>
    </location>
</feature>
<dbReference type="GO" id="GO:0009279">
    <property type="term" value="C:cell outer membrane"/>
    <property type="evidence" value="ECO:0007669"/>
    <property type="project" value="TreeGrafter"/>
</dbReference>
<reference evidence="7" key="1">
    <citation type="submission" date="2016-10" db="EMBL/GenBank/DDBJ databases">
        <authorList>
            <person name="Varghese N."/>
            <person name="Submissions S."/>
        </authorList>
    </citation>
    <scope>NUCLEOTIDE SEQUENCE [LARGE SCALE GENOMIC DNA]</scope>
    <source>
        <strain evidence="7">UNC178MFTsu3.1</strain>
    </source>
</reference>
<evidence type="ECO:0000313" key="6">
    <source>
        <dbReference type="EMBL" id="SFE29615.1"/>
    </source>
</evidence>
<protein>
    <submittedName>
        <fullName evidence="6">Pectinesterase</fullName>
    </submittedName>
</protein>
<feature type="chain" id="PRO_5011435472" evidence="4">
    <location>
        <begin position="28"/>
        <end position="374"/>
    </location>
</feature>
<dbReference type="PANTHER" id="PTHR31321">
    <property type="entry name" value="ACYL-COA THIOESTER HYDROLASE YBHC-RELATED"/>
    <property type="match status" value="1"/>
</dbReference>
<name>A0A1I1ZD60_9GAMM</name>
<evidence type="ECO:0000256" key="3">
    <source>
        <dbReference type="ARBA" id="ARBA00023085"/>
    </source>
</evidence>
<dbReference type="Proteomes" id="UP000199477">
    <property type="component" value="Unassembled WGS sequence"/>
</dbReference>
<keyword evidence="4" id="KW-0732">Signal</keyword>
<dbReference type="EMBL" id="FONH01000002">
    <property type="protein sequence ID" value="SFE29615.1"/>
    <property type="molecule type" value="Genomic_DNA"/>
</dbReference>
<accession>A0A1I1ZD60</accession>
<dbReference type="RefSeq" id="WP_026633999.1">
    <property type="nucleotide sequence ID" value="NZ_FONH01000002.1"/>
</dbReference>
<evidence type="ECO:0000256" key="2">
    <source>
        <dbReference type="ARBA" id="ARBA00022801"/>
    </source>
</evidence>
<sequence>MKSIASSRARALAIGLLAAGLSLSAYATHAAVALEVSADGKAAYRTIHEAIAALPPTGGVVHVHSGVYREKIRIDKPHVLLIGLGKDASKVVITNDDYAAKYNPATRRNFGTSDSYTVMVTGNDFYATNLTIANTADYEPPNYLGNGQALALYSKGDRAVYRAVRLLSGQDTLRIDGARRAYFHNSYVEGTVDYIWGDGKAVFDHCLVRTRINGRVDGTTTITAQGRERPDEDTGFVFIDSDLLFESAKMSNVFLGRPWQQYAATYFVNTTMGPQIAPAGWMEFHPGPGGSNNLPTSTYREYNSLYPAANGKWAASDLRQRESVSPQSNVSLSANEAARLVADVYLAGNDHWAPTRVNYGTKTQQKLPVPAAAP</sequence>
<feature type="signal peptide" evidence="4">
    <location>
        <begin position="1"/>
        <end position="27"/>
    </location>
</feature>
<dbReference type="Gene3D" id="2.160.20.10">
    <property type="entry name" value="Single-stranded right-handed beta-helix, Pectin lyase-like"/>
    <property type="match status" value="1"/>
</dbReference>
<comment type="similarity">
    <text evidence="1">Belongs to the pectinesterase family.</text>
</comment>
<dbReference type="Pfam" id="PF01095">
    <property type="entry name" value="Pectinesterase"/>
    <property type="match status" value="1"/>
</dbReference>
<dbReference type="GO" id="GO:0030599">
    <property type="term" value="F:pectinesterase activity"/>
    <property type="evidence" value="ECO:0007669"/>
    <property type="project" value="InterPro"/>
</dbReference>
<organism evidence="6 7">
    <name type="scientific">Dyella marensis</name>
    <dbReference type="NCBI Taxonomy" id="500610"/>
    <lineage>
        <taxon>Bacteria</taxon>
        <taxon>Pseudomonadati</taxon>
        <taxon>Pseudomonadota</taxon>
        <taxon>Gammaproteobacteria</taxon>
        <taxon>Lysobacterales</taxon>
        <taxon>Rhodanobacteraceae</taxon>
        <taxon>Dyella</taxon>
    </lineage>
</organism>
<dbReference type="InterPro" id="IPR000070">
    <property type="entry name" value="Pectinesterase_cat"/>
</dbReference>
<evidence type="ECO:0000259" key="5">
    <source>
        <dbReference type="Pfam" id="PF01095"/>
    </source>
</evidence>
<evidence type="ECO:0000256" key="1">
    <source>
        <dbReference type="ARBA" id="ARBA00008891"/>
    </source>
</evidence>
<keyword evidence="3" id="KW-0063">Aspartyl esterase</keyword>
<gene>
    <name evidence="6" type="ORF">SAMN02799615_00685</name>
</gene>
<proteinExistence type="inferred from homology"/>
<dbReference type="PANTHER" id="PTHR31321:SF57">
    <property type="entry name" value="PECTINESTERASE 53-RELATED"/>
    <property type="match status" value="1"/>
</dbReference>
<dbReference type="InterPro" id="IPR012334">
    <property type="entry name" value="Pectin_lyas_fold"/>
</dbReference>
<dbReference type="GO" id="GO:0042545">
    <property type="term" value="P:cell wall modification"/>
    <property type="evidence" value="ECO:0007669"/>
    <property type="project" value="InterPro"/>
</dbReference>
<dbReference type="SUPFAM" id="SSF51126">
    <property type="entry name" value="Pectin lyase-like"/>
    <property type="match status" value="1"/>
</dbReference>
<dbReference type="InterPro" id="IPR011050">
    <property type="entry name" value="Pectin_lyase_fold/virulence"/>
</dbReference>
<dbReference type="AlphaFoldDB" id="A0A1I1ZD60"/>
<keyword evidence="2" id="KW-0378">Hydrolase</keyword>
<evidence type="ECO:0000313" key="7">
    <source>
        <dbReference type="Proteomes" id="UP000199477"/>
    </source>
</evidence>